<protein>
    <submittedName>
        <fullName evidence="4">Esterase</fullName>
    </submittedName>
</protein>
<dbReference type="PANTHER" id="PTHR48081:SF33">
    <property type="entry name" value="KYNURENINE FORMAMIDASE"/>
    <property type="match status" value="1"/>
</dbReference>
<keyword evidence="5" id="KW-1185">Reference proteome</keyword>
<gene>
    <name evidence="4" type="ORF">VI08_07050</name>
</gene>
<dbReference type="EMBL" id="JZRB01000014">
    <property type="protein sequence ID" value="KJV35746.1"/>
    <property type="molecule type" value="Genomic_DNA"/>
</dbReference>
<comment type="caution">
    <text evidence="4">The sequence shown here is derived from an EMBL/GenBank/DDBJ whole genome shotgun (WGS) entry which is preliminary data.</text>
</comment>
<reference evidence="4 5" key="1">
    <citation type="submission" date="2015-03" db="EMBL/GenBank/DDBJ databases">
        <title>Draft genome sequence of Luteibacter yeojuensis strain SU11.</title>
        <authorList>
            <person name="Sulaiman J."/>
            <person name="Priya K."/>
            <person name="Chan K.-G."/>
        </authorList>
    </citation>
    <scope>NUCLEOTIDE SEQUENCE [LARGE SCALE GENOMIC DNA]</scope>
    <source>
        <strain evidence="4 5">SU11</strain>
    </source>
</reference>
<dbReference type="PATRIC" id="fig|345309.4.peg.614"/>
<feature type="signal peptide" evidence="2">
    <location>
        <begin position="1"/>
        <end position="19"/>
    </location>
</feature>
<dbReference type="InterPro" id="IPR049492">
    <property type="entry name" value="BD-FAE-like_dom"/>
</dbReference>
<dbReference type="GO" id="GO:0016787">
    <property type="term" value="F:hydrolase activity"/>
    <property type="evidence" value="ECO:0007669"/>
    <property type="project" value="UniProtKB-KW"/>
</dbReference>
<accession>A0A0F3KX64</accession>
<dbReference type="RefSeq" id="WP_045828843.1">
    <property type="nucleotide sequence ID" value="NZ_JZRB01000014.1"/>
</dbReference>
<proteinExistence type="predicted"/>
<feature type="domain" description="BD-FAE-like" evidence="3">
    <location>
        <begin position="34"/>
        <end position="141"/>
    </location>
</feature>
<evidence type="ECO:0000313" key="4">
    <source>
        <dbReference type="EMBL" id="KJV35746.1"/>
    </source>
</evidence>
<keyword evidence="1" id="KW-0378">Hydrolase</keyword>
<dbReference type="Gene3D" id="3.40.50.1820">
    <property type="entry name" value="alpha/beta hydrolase"/>
    <property type="match status" value="1"/>
</dbReference>
<feature type="chain" id="PRO_5002463349" evidence="2">
    <location>
        <begin position="20"/>
        <end position="269"/>
    </location>
</feature>
<evidence type="ECO:0000256" key="2">
    <source>
        <dbReference type="SAM" id="SignalP"/>
    </source>
</evidence>
<dbReference type="Proteomes" id="UP000033651">
    <property type="component" value="Unassembled WGS sequence"/>
</dbReference>
<dbReference type="Pfam" id="PF20434">
    <property type="entry name" value="BD-FAE"/>
    <property type="match status" value="1"/>
</dbReference>
<dbReference type="PANTHER" id="PTHR48081">
    <property type="entry name" value="AB HYDROLASE SUPERFAMILY PROTEIN C4A8.06C"/>
    <property type="match status" value="1"/>
</dbReference>
<dbReference type="AlphaFoldDB" id="A0A0F3KX64"/>
<dbReference type="OrthoDB" id="9771666at2"/>
<dbReference type="SUPFAM" id="SSF53474">
    <property type="entry name" value="alpha/beta-Hydrolases"/>
    <property type="match status" value="1"/>
</dbReference>
<organism evidence="4 5">
    <name type="scientific">Luteibacter yeojuensis</name>
    <dbReference type="NCBI Taxonomy" id="345309"/>
    <lineage>
        <taxon>Bacteria</taxon>
        <taxon>Pseudomonadati</taxon>
        <taxon>Pseudomonadota</taxon>
        <taxon>Gammaproteobacteria</taxon>
        <taxon>Lysobacterales</taxon>
        <taxon>Rhodanobacteraceae</taxon>
        <taxon>Luteibacter</taxon>
    </lineage>
</organism>
<keyword evidence="2" id="KW-0732">Signal</keyword>
<dbReference type="InterPro" id="IPR050300">
    <property type="entry name" value="GDXG_lipolytic_enzyme"/>
</dbReference>
<dbReference type="InterPro" id="IPR029058">
    <property type="entry name" value="AB_hydrolase_fold"/>
</dbReference>
<sequence>MTRLALLLALASAPMLAHASVDMAYGPAARQALTVYAPPNAHDAPIIVMVHGGAWMVGDKGNAGVVEPKASHWAASGAIFVSVNYRMVPEAGPMAQAADVAAALAYVQKHAREWHGDPSRIVLMGHSAGAHLVSLLAVAPDITRAAGVTPWLATVSLDSGAVDLPAIMKAPHPRFYDRVFGSDPAGWTQASPLDRLAAAPATPMLMVCSSLRANSCPANERFVARAKQLGGKAALVSMPLTHMDINRTLGADNDYTKQVDAWLKQNAHI</sequence>
<evidence type="ECO:0000313" key="5">
    <source>
        <dbReference type="Proteomes" id="UP000033651"/>
    </source>
</evidence>
<evidence type="ECO:0000259" key="3">
    <source>
        <dbReference type="Pfam" id="PF20434"/>
    </source>
</evidence>
<evidence type="ECO:0000256" key="1">
    <source>
        <dbReference type="ARBA" id="ARBA00022801"/>
    </source>
</evidence>
<name>A0A0F3KX64_9GAMM</name>